<evidence type="ECO:0000313" key="1">
    <source>
        <dbReference type="EMBL" id="MCW8108459.1"/>
    </source>
</evidence>
<keyword evidence="2" id="KW-1185">Reference proteome</keyword>
<proteinExistence type="predicted"/>
<accession>A0ABT3P6R5</accession>
<organism evidence="1 2">
    <name type="scientific">Alteromonas aquimaris</name>
    <dbReference type="NCBI Taxonomy" id="2998417"/>
    <lineage>
        <taxon>Bacteria</taxon>
        <taxon>Pseudomonadati</taxon>
        <taxon>Pseudomonadota</taxon>
        <taxon>Gammaproteobacteria</taxon>
        <taxon>Alteromonadales</taxon>
        <taxon>Alteromonadaceae</taxon>
        <taxon>Alteromonas/Salinimonas group</taxon>
        <taxon>Alteromonas</taxon>
    </lineage>
</organism>
<dbReference type="EMBL" id="JAPFRD010000010">
    <property type="protein sequence ID" value="MCW8108459.1"/>
    <property type="molecule type" value="Genomic_DNA"/>
</dbReference>
<dbReference type="RefSeq" id="WP_265617180.1">
    <property type="nucleotide sequence ID" value="NZ_JAPFRD010000010.1"/>
</dbReference>
<name>A0ABT3P6R5_9ALTE</name>
<gene>
    <name evidence="1" type="ORF">OPS25_08125</name>
</gene>
<protein>
    <submittedName>
        <fullName evidence="1">Uncharacterized protein</fullName>
    </submittedName>
</protein>
<comment type="caution">
    <text evidence="1">The sequence shown here is derived from an EMBL/GenBank/DDBJ whole genome shotgun (WGS) entry which is preliminary data.</text>
</comment>
<evidence type="ECO:0000313" key="2">
    <source>
        <dbReference type="Proteomes" id="UP001142810"/>
    </source>
</evidence>
<sequence>MKQNVDVQVVLATPADMEDFFDDASEAAEQFNFIVHVLYDRADEDISVSSMERLFQYCWETWHRYPDLTDIDEDELLDWVDHTLATWDDADNQNNL</sequence>
<reference evidence="1" key="1">
    <citation type="submission" date="2022-11" db="EMBL/GenBank/DDBJ databases">
        <title>Alteromonas sp. nov., isolated from sea water of the Qingdao.</title>
        <authorList>
            <person name="Wang Q."/>
        </authorList>
    </citation>
    <scope>NUCLEOTIDE SEQUENCE</scope>
    <source>
        <strain evidence="1">ASW11-7</strain>
    </source>
</reference>
<dbReference type="Proteomes" id="UP001142810">
    <property type="component" value="Unassembled WGS sequence"/>
</dbReference>